<proteinExistence type="predicted"/>
<keyword evidence="2" id="KW-1185">Reference proteome</keyword>
<organism evidence="1 2">
    <name type="scientific">Persea americana</name>
    <name type="common">Avocado</name>
    <dbReference type="NCBI Taxonomy" id="3435"/>
    <lineage>
        <taxon>Eukaryota</taxon>
        <taxon>Viridiplantae</taxon>
        <taxon>Streptophyta</taxon>
        <taxon>Embryophyta</taxon>
        <taxon>Tracheophyta</taxon>
        <taxon>Spermatophyta</taxon>
        <taxon>Magnoliopsida</taxon>
        <taxon>Magnoliidae</taxon>
        <taxon>Laurales</taxon>
        <taxon>Lauraceae</taxon>
        <taxon>Persea</taxon>
    </lineage>
</organism>
<dbReference type="Proteomes" id="UP001234297">
    <property type="component" value="Chromosome 5"/>
</dbReference>
<protein>
    <submittedName>
        <fullName evidence="1">Uncharacterized protein</fullName>
    </submittedName>
</protein>
<evidence type="ECO:0000313" key="2">
    <source>
        <dbReference type="Proteomes" id="UP001234297"/>
    </source>
</evidence>
<dbReference type="EMBL" id="CM056813">
    <property type="protein sequence ID" value="KAJ8642102.1"/>
    <property type="molecule type" value="Genomic_DNA"/>
</dbReference>
<reference evidence="1 2" key="1">
    <citation type="journal article" date="2022" name="Hortic Res">
        <title>A haplotype resolved chromosomal level avocado genome allows analysis of novel avocado genes.</title>
        <authorList>
            <person name="Nath O."/>
            <person name="Fletcher S.J."/>
            <person name="Hayward A."/>
            <person name="Shaw L.M."/>
            <person name="Masouleh A.K."/>
            <person name="Furtado A."/>
            <person name="Henry R.J."/>
            <person name="Mitter N."/>
        </authorList>
    </citation>
    <scope>NUCLEOTIDE SEQUENCE [LARGE SCALE GENOMIC DNA]</scope>
    <source>
        <strain evidence="2">cv. Hass</strain>
    </source>
</reference>
<comment type="caution">
    <text evidence="1">The sequence shown here is derived from an EMBL/GenBank/DDBJ whole genome shotgun (WGS) entry which is preliminary data.</text>
</comment>
<sequence>MSVNQSEAGPVPPGNPVASPGEEAGPANQTLRVGPYPYQPDEVIGGVVFSPSNVAFWRKTPFPFPRSYEWCRFKPKTYSRSMLKLSNSWRALTQREIGWDGELELSRIPVYYSTFSQKDIHSFLSSPSTTTTETTRQIKTRKGEGPVVGIWESRADRVSSFKRQYRGRTKRSERPGGREKSRVDQARRLGEAKRNPDLAEIEAMLWIP</sequence>
<accession>A0ACC2M8G8</accession>
<name>A0ACC2M8G8_PERAE</name>
<gene>
    <name evidence="1" type="ORF">MRB53_018796</name>
</gene>
<evidence type="ECO:0000313" key="1">
    <source>
        <dbReference type="EMBL" id="KAJ8642102.1"/>
    </source>
</evidence>